<dbReference type="AlphaFoldDB" id="A0A1D1YJ41"/>
<dbReference type="InterPro" id="IPR039361">
    <property type="entry name" value="Cyclin"/>
</dbReference>
<organism evidence="9">
    <name type="scientific">Anthurium amnicola</name>
    <dbReference type="NCBI Taxonomy" id="1678845"/>
    <lineage>
        <taxon>Eukaryota</taxon>
        <taxon>Viridiplantae</taxon>
        <taxon>Streptophyta</taxon>
        <taxon>Embryophyta</taxon>
        <taxon>Tracheophyta</taxon>
        <taxon>Spermatophyta</taxon>
        <taxon>Magnoliopsida</taxon>
        <taxon>Liliopsida</taxon>
        <taxon>Araceae</taxon>
        <taxon>Pothoideae</taxon>
        <taxon>Potheae</taxon>
        <taxon>Anthurium</taxon>
    </lineage>
</organism>
<evidence type="ECO:0000256" key="3">
    <source>
        <dbReference type="ARBA" id="ARBA00023127"/>
    </source>
</evidence>
<feature type="domain" description="Cyclin-like" evidence="7">
    <location>
        <begin position="117"/>
        <end position="206"/>
    </location>
</feature>
<dbReference type="GO" id="GO:0051301">
    <property type="term" value="P:cell division"/>
    <property type="evidence" value="ECO:0007669"/>
    <property type="project" value="UniProtKB-KW"/>
</dbReference>
<keyword evidence="3 5" id="KW-0195">Cyclin</keyword>
<evidence type="ECO:0000256" key="2">
    <source>
        <dbReference type="ARBA" id="ARBA00022618"/>
    </source>
</evidence>
<keyword evidence="2" id="KW-0132">Cell division</keyword>
<dbReference type="FunFam" id="1.10.472.10:FF:000060">
    <property type="entry name" value="D6-type cyclin"/>
    <property type="match status" value="1"/>
</dbReference>
<feature type="region of interest" description="Disordered" evidence="6">
    <location>
        <begin position="332"/>
        <end position="376"/>
    </location>
</feature>
<evidence type="ECO:0000259" key="7">
    <source>
        <dbReference type="SMART" id="SM00385"/>
    </source>
</evidence>
<name>A0A1D1YJ41_9ARAE</name>
<dbReference type="Gene3D" id="1.10.472.10">
    <property type="entry name" value="Cyclin-like"/>
    <property type="match status" value="2"/>
</dbReference>
<protein>
    <submittedName>
        <fullName evidence="9">Cyclin-D1-1</fullName>
    </submittedName>
</protein>
<evidence type="ECO:0000256" key="4">
    <source>
        <dbReference type="ARBA" id="ARBA00023306"/>
    </source>
</evidence>
<dbReference type="SMART" id="SM00385">
    <property type="entry name" value="CYCLIN"/>
    <property type="match status" value="1"/>
</dbReference>
<dbReference type="EMBL" id="GDJX01013294">
    <property type="protein sequence ID" value="JAT54642.1"/>
    <property type="molecule type" value="Transcribed_RNA"/>
</dbReference>
<evidence type="ECO:0000256" key="5">
    <source>
        <dbReference type="RuleBase" id="RU000383"/>
    </source>
</evidence>
<sequence length="376" mass="40914">MPLSSSTSSFSSSGHPRCGLFSSASDGSDDLLLCGEDAGSFSDDDGQMTDRALLLPSGLKCPAGLAGDGEAGEDDEEEVVAMWAAAEGEYSPEMEYRSGFSGRPGFLDPAARRLSVAWVLKVREFYQFRPLTAYLAVNYMDRFLARHSLPQQHGAWPVQLLAVACLSLAAKMEETLVPSLLDLQVEDTRFVFEPQTVLRMELLVLDSLDWRLRAITPFTFVDFFASKADPSRSYVRYLVSRAKQIVLATIEEVEFLDQCPSAIAAAAVTCAASEAPALSSINPELAASWCDGLSRDGILNCYQLMQELFVGGGRNNREILSQLRTRTSFSMGSDVLSASPSSSSSSSPNKRRKLDSSPLVVEGKGEREINRGDQTN</sequence>
<dbReference type="CDD" id="cd20543">
    <property type="entry name" value="CYCLIN_AtCycD-like_rpt1"/>
    <property type="match status" value="1"/>
</dbReference>
<evidence type="ECO:0000259" key="8">
    <source>
        <dbReference type="SMART" id="SM01332"/>
    </source>
</evidence>
<feature type="compositionally biased region" description="Basic and acidic residues" evidence="6">
    <location>
        <begin position="363"/>
        <end position="376"/>
    </location>
</feature>
<evidence type="ECO:0000256" key="6">
    <source>
        <dbReference type="SAM" id="MobiDB-lite"/>
    </source>
</evidence>
<accession>A0A1D1YJ41</accession>
<dbReference type="InterPro" id="IPR004367">
    <property type="entry name" value="Cyclin_C-dom"/>
</dbReference>
<evidence type="ECO:0000256" key="1">
    <source>
        <dbReference type="ARBA" id="ARBA00009065"/>
    </source>
</evidence>
<dbReference type="InterPro" id="IPR006671">
    <property type="entry name" value="Cyclin_N"/>
</dbReference>
<evidence type="ECO:0000313" key="9">
    <source>
        <dbReference type="EMBL" id="JAT54642.1"/>
    </source>
</evidence>
<comment type="similarity">
    <text evidence="1">Belongs to the cyclin family. Cyclin D subfamily.</text>
</comment>
<proteinExistence type="inferred from homology"/>
<reference evidence="9" key="1">
    <citation type="submission" date="2015-07" db="EMBL/GenBank/DDBJ databases">
        <title>Transcriptome Assembly of Anthurium amnicola.</title>
        <authorList>
            <person name="Suzuki J."/>
        </authorList>
    </citation>
    <scope>NUCLEOTIDE SEQUENCE</scope>
</reference>
<dbReference type="SMART" id="SM01332">
    <property type="entry name" value="Cyclin_C"/>
    <property type="match status" value="1"/>
</dbReference>
<dbReference type="InterPro" id="IPR036915">
    <property type="entry name" value="Cyclin-like_sf"/>
</dbReference>
<dbReference type="InterPro" id="IPR048258">
    <property type="entry name" value="Cyclins_cyclin-box"/>
</dbReference>
<dbReference type="PANTHER" id="PTHR10177">
    <property type="entry name" value="CYCLINS"/>
    <property type="match status" value="1"/>
</dbReference>
<dbReference type="PROSITE" id="PS00292">
    <property type="entry name" value="CYCLINS"/>
    <property type="match status" value="1"/>
</dbReference>
<dbReference type="InterPro" id="IPR013763">
    <property type="entry name" value="Cyclin-like_dom"/>
</dbReference>
<feature type="domain" description="Cyclin C-terminal" evidence="8">
    <location>
        <begin position="215"/>
        <end position="344"/>
    </location>
</feature>
<gene>
    <name evidence="9" type="primary">CYCD1-1_1</name>
    <name evidence="9" type="ORF">g.76382</name>
</gene>
<dbReference type="Pfam" id="PF02984">
    <property type="entry name" value="Cyclin_C"/>
    <property type="match status" value="1"/>
</dbReference>
<feature type="compositionally biased region" description="Low complexity" evidence="6">
    <location>
        <begin position="337"/>
        <end position="348"/>
    </location>
</feature>
<dbReference type="Pfam" id="PF00134">
    <property type="entry name" value="Cyclin_N"/>
    <property type="match status" value="1"/>
</dbReference>
<keyword evidence="4" id="KW-0131">Cell cycle</keyword>
<dbReference type="SUPFAM" id="SSF47954">
    <property type="entry name" value="Cyclin-like"/>
    <property type="match status" value="2"/>
</dbReference>